<dbReference type="GeneID" id="9624827"/>
<gene>
    <name evidence="2" type="ORF">VOLCADRAFT_95318</name>
</gene>
<dbReference type="InParanoid" id="D8U752"/>
<protein>
    <recommendedName>
        <fullName evidence="1">Dynein heavy chain tail domain-containing protein</fullName>
    </recommendedName>
</protein>
<dbReference type="InterPro" id="IPR013594">
    <property type="entry name" value="Dynein_heavy_tail"/>
</dbReference>
<organism evidence="3">
    <name type="scientific">Volvox carteri f. nagariensis</name>
    <dbReference type="NCBI Taxonomy" id="3068"/>
    <lineage>
        <taxon>Eukaryota</taxon>
        <taxon>Viridiplantae</taxon>
        <taxon>Chlorophyta</taxon>
        <taxon>core chlorophytes</taxon>
        <taxon>Chlorophyceae</taxon>
        <taxon>CS clade</taxon>
        <taxon>Chlamydomonadales</taxon>
        <taxon>Volvocaceae</taxon>
        <taxon>Volvox</taxon>
    </lineage>
</organism>
<sequence>MLRGGVGGDEGTGSVALRNTLGVVSELSKEVEAFRKEQYTAWEDWISEELDDMANWKNNKLMTFDSQNSHIRTHFNDQLVLLLREVRQLQSLGFGIRKDIINEVEVANKFYRGVSCTPGSGAHLDAARVTVVAEPKQTQTS</sequence>
<dbReference type="EMBL" id="GL378364">
    <property type="protein sequence ID" value="EFJ44422.1"/>
    <property type="molecule type" value="Genomic_DNA"/>
</dbReference>
<feature type="domain" description="Dynein heavy chain tail" evidence="1">
    <location>
        <begin position="25"/>
        <end position="112"/>
    </location>
</feature>
<reference evidence="2 3" key="1">
    <citation type="journal article" date="2010" name="Science">
        <title>Genomic analysis of organismal complexity in the multicellular green alga Volvox carteri.</title>
        <authorList>
            <person name="Prochnik S.E."/>
            <person name="Umen J."/>
            <person name="Nedelcu A.M."/>
            <person name="Hallmann A."/>
            <person name="Miller S.M."/>
            <person name="Nishii I."/>
            <person name="Ferris P."/>
            <person name="Kuo A."/>
            <person name="Mitros T."/>
            <person name="Fritz-Laylin L.K."/>
            <person name="Hellsten U."/>
            <person name="Chapman J."/>
            <person name="Simakov O."/>
            <person name="Rensing S.A."/>
            <person name="Terry A."/>
            <person name="Pangilinan J."/>
            <person name="Kapitonov V."/>
            <person name="Jurka J."/>
            <person name="Salamov A."/>
            <person name="Shapiro H."/>
            <person name="Schmutz J."/>
            <person name="Grimwood J."/>
            <person name="Lindquist E."/>
            <person name="Lucas S."/>
            <person name="Grigoriev I.V."/>
            <person name="Schmitt R."/>
            <person name="Kirk D."/>
            <person name="Rokhsar D.S."/>
        </authorList>
    </citation>
    <scope>NUCLEOTIDE SEQUENCE [LARGE SCALE GENOMIC DNA]</scope>
    <source>
        <strain evidence="3">f. Nagariensis / Eve</strain>
    </source>
</reference>
<name>D8U752_VOLCA</name>
<dbReference type="AlphaFoldDB" id="D8U752"/>
<keyword evidence="3" id="KW-1185">Reference proteome</keyword>
<dbReference type="Proteomes" id="UP000001058">
    <property type="component" value="Unassembled WGS sequence"/>
</dbReference>
<dbReference type="KEGG" id="vcn:VOLCADRAFT_95318"/>
<dbReference type="RefSeq" id="XP_002954529.1">
    <property type="nucleotide sequence ID" value="XM_002954483.1"/>
</dbReference>
<dbReference type="Pfam" id="PF08385">
    <property type="entry name" value="DHC_N1"/>
    <property type="match status" value="1"/>
</dbReference>
<evidence type="ECO:0000313" key="3">
    <source>
        <dbReference type="Proteomes" id="UP000001058"/>
    </source>
</evidence>
<dbReference type="STRING" id="3068.D8U752"/>
<proteinExistence type="predicted"/>
<evidence type="ECO:0000313" key="2">
    <source>
        <dbReference type="EMBL" id="EFJ44422.1"/>
    </source>
</evidence>
<evidence type="ECO:0000259" key="1">
    <source>
        <dbReference type="Pfam" id="PF08385"/>
    </source>
</evidence>
<accession>D8U752</accession>